<sequence length="483" mass="54373">MLLQNGVIFQSDFDFEAPQPPPATSVSVISSQSDFEAPARYRFLSLSLSQALPSFQAALPRLLGAAASPGVAARENRRQCLKVLQLWLERKILPESLLRQYIDDIGVSNDDASAGFFLRRPSRAERAVDDPIRDMEGMLVDEYGRVPTLQEGNRMENIFSFPWSKDSPIVLGPRFKDAFQDPNSYLAIKPIFEKEKYIVTYNPSKGNIYALLKDQAKSDDILKAAFHAHVLLHIIHSSNQNQPPYKKHRETDHSVEQLHKIFKLCGSPSEEYWRKSKLPHATIFKPQQPYRRCVADTFKDFPAQALELMETLLSIDPADRGSAASALHSESVSTFPAGSPVRITNKNFIDYLFVQNLEVAIQYDLPMQIHTGFGDKDLDLRLSNPLHLRTLLEDKRFSKCRLVLLHASYPFSKEASYLASVYSQVLLGFSVPVGASAWVDLLIAFQVLVKALVSMDPGDDTELHGVSKETISRIHGWSHVFTN</sequence>
<organism evidence="3 4">
    <name type="scientific">Camellia sinensis var. sinensis</name>
    <name type="common">China tea</name>
    <dbReference type="NCBI Taxonomy" id="542762"/>
    <lineage>
        <taxon>Eukaryota</taxon>
        <taxon>Viridiplantae</taxon>
        <taxon>Streptophyta</taxon>
        <taxon>Embryophyta</taxon>
        <taxon>Tracheophyta</taxon>
        <taxon>Spermatophyta</taxon>
        <taxon>Magnoliopsida</taxon>
        <taxon>eudicotyledons</taxon>
        <taxon>Gunneridae</taxon>
        <taxon>Pentapetalae</taxon>
        <taxon>asterids</taxon>
        <taxon>Ericales</taxon>
        <taxon>Theaceae</taxon>
        <taxon>Camellia</taxon>
    </lineage>
</organism>
<accession>A0A4S4E8P5</accession>
<dbReference type="PANTHER" id="PTHR43383:SF2">
    <property type="entry name" value="AMIDOHYDROLASE 2 FAMILY PROTEIN"/>
    <property type="match status" value="1"/>
</dbReference>
<dbReference type="Pfam" id="PF04909">
    <property type="entry name" value="Amidohydro_2"/>
    <property type="match status" value="1"/>
</dbReference>
<evidence type="ECO:0000313" key="3">
    <source>
        <dbReference type="EMBL" id="THG11826.1"/>
    </source>
</evidence>
<dbReference type="EMBL" id="SDRB02006996">
    <property type="protein sequence ID" value="THG11826.1"/>
    <property type="molecule type" value="Genomic_DNA"/>
</dbReference>
<dbReference type="InterPro" id="IPR011009">
    <property type="entry name" value="Kinase-like_dom_sf"/>
</dbReference>
<evidence type="ECO:0000259" key="1">
    <source>
        <dbReference type="Pfam" id="PF04909"/>
    </source>
</evidence>
<gene>
    <name evidence="3" type="ORF">TEA_021140</name>
</gene>
<dbReference type="Pfam" id="PF24160">
    <property type="entry name" value="UVB_sens_C"/>
    <property type="match status" value="1"/>
</dbReference>
<evidence type="ECO:0000313" key="4">
    <source>
        <dbReference type="Proteomes" id="UP000306102"/>
    </source>
</evidence>
<evidence type="ECO:0000259" key="2">
    <source>
        <dbReference type="Pfam" id="PF24160"/>
    </source>
</evidence>
<feature type="domain" description="Root UVB sensitive protein C-terminal" evidence="2">
    <location>
        <begin position="146"/>
        <end position="253"/>
    </location>
</feature>
<dbReference type="GO" id="GO:0016787">
    <property type="term" value="F:hydrolase activity"/>
    <property type="evidence" value="ECO:0007669"/>
    <property type="project" value="InterPro"/>
</dbReference>
<dbReference type="STRING" id="542762.A0A4S4E8P5"/>
<dbReference type="Proteomes" id="UP000306102">
    <property type="component" value="Unassembled WGS sequence"/>
</dbReference>
<dbReference type="Gene3D" id="3.20.20.140">
    <property type="entry name" value="Metal-dependent hydrolases"/>
    <property type="match status" value="1"/>
</dbReference>
<protein>
    <submittedName>
        <fullName evidence="3">Uncharacterized protein</fullName>
    </submittedName>
</protein>
<dbReference type="SUPFAM" id="SSF56112">
    <property type="entry name" value="Protein kinase-like (PK-like)"/>
    <property type="match status" value="1"/>
</dbReference>
<reference evidence="3 4" key="1">
    <citation type="journal article" date="2018" name="Proc. Natl. Acad. Sci. U.S.A.">
        <title>Draft genome sequence of Camellia sinensis var. sinensis provides insights into the evolution of the tea genome and tea quality.</title>
        <authorList>
            <person name="Wei C."/>
            <person name="Yang H."/>
            <person name="Wang S."/>
            <person name="Zhao J."/>
            <person name="Liu C."/>
            <person name="Gao L."/>
            <person name="Xia E."/>
            <person name="Lu Y."/>
            <person name="Tai Y."/>
            <person name="She G."/>
            <person name="Sun J."/>
            <person name="Cao H."/>
            <person name="Tong W."/>
            <person name="Gao Q."/>
            <person name="Li Y."/>
            <person name="Deng W."/>
            <person name="Jiang X."/>
            <person name="Wang W."/>
            <person name="Chen Q."/>
            <person name="Zhang S."/>
            <person name="Li H."/>
            <person name="Wu J."/>
            <person name="Wang P."/>
            <person name="Li P."/>
            <person name="Shi C."/>
            <person name="Zheng F."/>
            <person name="Jian J."/>
            <person name="Huang B."/>
            <person name="Shan D."/>
            <person name="Shi M."/>
            <person name="Fang C."/>
            <person name="Yue Y."/>
            <person name="Li F."/>
            <person name="Li D."/>
            <person name="Wei S."/>
            <person name="Han B."/>
            <person name="Jiang C."/>
            <person name="Yin Y."/>
            <person name="Xia T."/>
            <person name="Zhang Z."/>
            <person name="Bennetzen J.L."/>
            <person name="Zhao S."/>
            <person name="Wan X."/>
        </authorList>
    </citation>
    <scope>NUCLEOTIDE SEQUENCE [LARGE SCALE GENOMIC DNA]</scope>
    <source>
        <strain evidence="4">cv. Shuchazao</strain>
        <tissue evidence="3">Leaf</tissue>
    </source>
</reference>
<keyword evidence="4" id="KW-1185">Reference proteome</keyword>
<comment type="caution">
    <text evidence="3">The sequence shown here is derived from an EMBL/GenBank/DDBJ whole genome shotgun (WGS) entry which is preliminary data.</text>
</comment>
<dbReference type="PANTHER" id="PTHR43383">
    <property type="entry name" value="NODULIN 6"/>
    <property type="match status" value="1"/>
</dbReference>
<dbReference type="InterPro" id="IPR032466">
    <property type="entry name" value="Metal_Hydrolase"/>
</dbReference>
<dbReference type="InterPro" id="IPR006680">
    <property type="entry name" value="Amidohydro-rel"/>
</dbReference>
<dbReference type="InterPro" id="IPR055412">
    <property type="entry name" value="UVB_sens_C"/>
</dbReference>
<dbReference type="AlphaFoldDB" id="A0A4S4E8P5"/>
<feature type="domain" description="Amidohydrolase-related" evidence="1">
    <location>
        <begin position="355"/>
        <end position="449"/>
    </location>
</feature>
<proteinExistence type="predicted"/>
<name>A0A4S4E8P5_CAMSN</name>
<dbReference type="SUPFAM" id="SSF51556">
    <property type="entry name" value="Metallo-dependent hydrolases"/>
    <property type="match status" value="1"/>
</dbReference>